<dbReference type="AlphaFoldDB" id="N1X342"/>
<sequence>MYKQWLVLAYLENPADFPLASTCLQLSVPNHATAHTPNVSHHLKKTTFYISFIILILNFSCKTDNKFDLKKLEELDAQKTTELITQILKEESNGYLMSSCITEKPRAVSHPMVSNFNDYVKDNLNITDTVHLKTQSRLYKKFKITADLVPNKNILTQKQFEEFEQKSENGGFRFWDWLDTNCENGFCSISKPIFNETFDLAYVQIGTVCGGLCGGGEERIYELVNGKWIEKESLGSWVS</sequence>
<dbReference type="EMBL" id="APLF01000002">
    <property type="protein sequence ID" value="EMY82458.1"/>
    <property type="molecule type" value="Genomic_DNA"/>
</dbReference>
<proteinExistence type="predicted"/>
<reference evidence="1 2" key="1">
    <citation type="journal article" date="2014" name="Genome Biol. Evol.">
        <title>Extensive gene acquisition in the extremely psychrophilic bacterial species Psychroflexus torquis and the link to sea-ice ecosystem specialism.</title>
        <authorList>
            <person name="Feng S."/>
            <person name="Powell S.M."/>
            <person name="Wilson R."/>
            <person name="Bowman J.P."/>
        </authorList>
    </citation>
    <scope>NUCLEOTIDE SEQUENCE [LARGE SCALE GENOMIC DNA]</scope>
    <source>
        <strain evidence="1 2">ACAM 44</strain>
    </source>
</reference>
<accession>N1X342</accession>
<organism evidence="1 2">
    <name type="scientific">Psychroflexus gondwanensis ACAM 44</name>
    <dbReference type="NCBI Taxonomy" id="1189619"/>
    <lineage>
        <taxon>Bacteria</taxon>
        <taxon>Pseudomonadati</taxon>
        <taxon>Bacteroidota</taxon>
        <taxon>Flavobacteriia</taxon>
        <taxon>Flavobacteriales</taxon>
        <taxon>Flavobacteriaceae</taxon>
        <taxon>Psychroflexus</taxon>
    </lineage>
</organism>
<dbReference type="Proteomes" id="UP000012317">
    <property type="component" value="Unassembled WGS sequence"/>
</dbReference>
<dbReference type="eggNOG" id="ENOG5033AA3">
    <property type="taxonomic scope" value="Bacteria"/>
</dbReference>
<keyword evidence="2" id="KW-1185">Reference proteome</keyword>
<protein>
    <submittedName>
        <fullName evidence="1">Uncharacterized protein</fullName>
    </submittedName>
</protein>
<evidence type="ECO:0000313" key="2">
    <source>
        <dbReference type="Proteomes" id="UP000012317"/>
    </source>
</evidence>
<gene>
    <name evidence="1" type="ORF">pgond44_02143</name>
</gene>
<evidence type="ECO:0000313" key="1">
    <source>
        <dbReference type="EMBL" id="EMY82458.1"/>
    </source>
</evidence>
<comment type="caution">
    <text evidence="1">The sequence shown here is derived from an EMBL/GenBank/DDBJ whole genome shotgun (WGS) entry which is preliminary data.</text>
</comment>
<name>N1X342_9FLAO</name>